<comment type="caution">
    <text evidence="2">The sequence shown here is derived from an EMBL/GenBank/DDBJ whole genome shotgun (WGS) entry which is preliminary data.</text>
</comment>
<dbReference type="Proteomes" id="UP000265520">
    <property type="component" value="Unassembled WGS sequence"/>
</dbReference>
<dbReference type="AlphaFoldDB" id="A0A392S4G7"/>
<protein>
    <submittedName>
        <fullName evidence="2">Uncharacterized protein</fullName>
    </submittedName>
</protein>
<dbReference type="EMBL" id="LXQA010321993">
    <property type="protein sequence ID" value="MCI43791.1"/>
    <property type="molecule type" value="Genomic_DNA"/>
</dbReference>
<evidence type="ECO:0000313" key="3">
    <source>
        <dbReference type="Proteomes" id="UP000265520"/>
    </source>
</evidence>
<feature type="compositionally biased region" description="Polar residues" evidence="1">
    <location>
        <begin position="1"/>
        <end position="18"/>
    </location>
</feature>
<feature type="compositionally biased region" description="Basic and acidic residues" evidence="1">
    <location>
        <begin position="61"/>
        <end position="76"/>
    </location>
</feature>
<evidence type="ECO:0000313" key="2">
    <source>
        <dbReference type="EMBL" id="MCI43791.1"/>
    </source>
</evidence>
<keyword evidence="3" id="KW-1185">Reference proteome</keyword>
<feature type="non-terminal residue" evidence="2">
    <location>
        <position position="1"/>
    </location>
</feature>
<evidence type="ECO:0000256" key="1">
    <source>
        <dbReference type="SAM" id="MobiDB-lite"/>
    </source>
</evidence>
<feature type="compositionally biased region" description="Polar residues" evidence="1">
    <location>
        <begin position="45"/>
        <end position="59"/>
    </location>
</feature>
<feature type="region of interest" description="Disordered" evidence="1">
    <location>
        <begin position="1"/>
        <end position="80"/>
    </location>
</feature>
<accession>A0A392S4G7</accession>
<proteinExistence type="predicted"/>
<name>A0A392S4G7_9FABA</name>
<sequence length="96" mass="10500">VSEHVSSPTKNVGDSVVNTPHKPDVVPDVPISLAQPEHNDETESVYKSASNNEKSQSKVVSGEEKEVSGDNEKEFVDVDDLDSLYQPLERSLGEYS</sequence>
<organism evidence="2 3">
    <name type="scientific">Trifolium medium</name>
    <dbReference type="NCBI Taxonomy" id="97028"/>
    <lineage>
        <taxon>Eukaryota</taxon>
        <taxon>Viridiplantae</taxon>
        <taxon>Streptophyta</taxon>
        <taxon>Embryophyta</taxon>
        <taxon>Tracheophyta</taxon>
        <taxon>Spermatophyta</taxon>
        <taxon>Magnoliopsida</taxon>
        <taxon>eudicotyledons</taxon>
        <taxon>Gunneridae</taxon>
        <taxon>Pentapetalae</taxon>
        <taxon>rosids</taxon>
        <taxon>fabids</taxon>
        <taxon>Fabales</taxon>
        <taxon>Fabaceae</taxon>
        <taxon>Papilionoideae</taxon>
        <taxon>50 kb inversion clade</taxon>
        <taxon>NPAAA clade</taxon>
        <taxon>Hologalegina</taxon>
        <taxon>IRL clade</taxon>
        <taxon>Trifolieae</taxon>
        <taxon>Trifolium</taxon>
    </lineage>
</organism>
<reference evidence="2 3" key="1">
    <citation type="journal article" date="2018" name="Front. Plant Sci.">
        <title>Red Clover (Trifolium pratense) and Zigzag Clover (T. medium) - A Picture of Genomic Similarities and Differences.</title>
        <authorList>
            <person name="Dluhosova J."/>
            <person name="Istvanek J."/>
            <person name="Nedelnik J."/>
            <person name="Repkova J."/>
        </authorList>
    </citation>
    <scope>NUCLEOTIDE SEQUENCE [LARGE SCALE GENOMIC DNA]</scope>
    <source>
        <strain evidence="3">cv. 10/8</strain>
        <tissue evidence="2">Leaf</tissue>
    </source>
</reference>